<proteinExistence type="predicted"/>
<gene>
    <name evidence="1" type="ORF">BOTCAL_0098g00110</name>
</gene>
<evidence type="ECO:0000313" key="2">
    <source>
        <dbReference type="Proteomes" id="UP000297299"/>
    </source>
</evidence>
<organism evidence="1 2">
    <name type="scientific">Botryotinia calthae</name>
    <dbReference type="NCBI Taxonomy" id="38488"/>
    <lineage>
        <taxon>Eukaryota</taxon>
        <taxon>Fungi</taxon>
        <taxon>Dikarya</taxon>
        <taxon>Ascomycota</taxon>
        <taxon>Pezizomycotina</taxon>
        <taxon>Leotiomycetes</taxon>
        <taxon>Helotiales</taxon>
        <taxon>Sclerotiniaceae</taxon>
        <taxon>Botryotinia</taxon>
    </lineage>
</organism>
<dbReference type="Proteomes" id="UP000297299">
    <property type="component" value="Unassembled WGS sequence"/>
</dbReference>
<dbReference type="AlphaFoldDB" id="A0A4Y8D6U5"/>
<comment type="caution">
    <text evidence="1">The sequence shown here is derived from an EMBL/GenBank/DDBJ whole genome shotgun (WGS) entry which is preliminary data.</text>
</comment>
<sequence length="172" mass="18761">MSGNMAIFLDGTVPCLGLETLPRDPYNITSLPPGNHFRVSIAMWEKNFNVPISFQLTSLMAESIFPAVGHILKIVIYSWKCYTGYTNNGSDEPTFLAEKLSEFLNTVASAARVIRGAPTFSSQLGLHAACACFVLAAKVAEMRETGKTGGIWDYACSKNRMRIVFAGGNIEL</sequence>
<reference evidence="1 2" key="1">
    <citation type="submission" date="2017-11" db="EMBL/GenBank/DDBJ databases">
        <title>Comparative genomics of Botrytis spp.</title>
        <authorList>
            <person name="Valero-Jimenez C.A."/>
            <person name="Tapia P."/>
            <person name="Veloso J."/>
            <person name="Silva-Moreno E."/>
            <person name="Staats M."/>
            <person name="Valdes J.H."/>
            <person name="Van Kan J.A.L."/>
        </authorList>
    </citation>
    <scope>NUCLEOTIDE SEQUENCE [LARGE SCALE GENOMIC DNA]</scope>
    <source>
        <strain evidence="1 2">MUCL2830</strain>
    </source>
</reference>
<evidence type="ECO:0000313" key="1">
    <source>
        <dbReference type="EMBL" id="TEY71222.1"/>
    </source>
</evidence>
<name>A0A4Y8D6U5_9HELO</name>
<dbReference type="EMBL" id="PHWZ01000098">
    <property type="protein sequence ID" value="TEY71222.1"/>
    <property type="molecule type" value="Genomic_DNA"/>
</dbReference>
<protein>
    <submittedName>
        <fullName evidence="1">Uncharacterized protein</fullName>
    </submittedName>
</protein>
<keyword evidence="2" id="KW-1185">Reference proteome</keyword>
<accession>A0A4Y8D6U5</accession>